<dbReference type="GO" id="GO:0044281">
    <property type="term" value="P:small molecule metabolic process"/>
    <property type="evidence" value="ECO:0007669"/>
    <property type="project" value="UniProtKB-ARBA"/>
</dbReference>
<comment type="cofactor">
    <cofactor evidence="2">
        <name>thiamine diphosphate</name>
        <dbReference type="ChEBI" id="CHEBI:58937"/>
    </cofactor>
</comment>
<dbReference type="Pfam" id="PF12367">
    <property type="entry name" value="PFO_beta_C"/>
    <property type="match status" value="1"/>
</dbReference>
<dbReference type="GO" id="GO:0045333">
    <property type="term" value="P:cellular respiration"/>
    <property type="evidence" value="ECO:0007669"/>
    <property type="project" value="UniProtKB-ARBA"/>
</dbReference>
<comment type="cofactor">
    <cofactor evidence="3">
        <name>[4Fe-4S] cluster</name>
        <dbReference type="ChEBI" id="CHEBI:49883"/>
    </cofactor>
</comment>
<evidence type="ECO:0000256" key="5">
    <source>
        <dbReference type="ARBA" id="ARBA00022842"/>
    </source>
</evidence>
<evidence type="ECO:0000313" key="12">
    <source>
        <dbReference type="EMBL" id="HFK96443.1"/>
    </source>
</evidence>
<evidence type="ECO:0000256" key="8">
    <source>
        <dbReference type="ARBA" id="ARBA00023014"/>
    </source>
</evidence>
<evidence type="ECO:0000259" key="10">
    <source>
        <dbReference type="Pfam" id="PF02775"/>
    </source>
</evidence>
<evidence type="ECO:0000256" key="3">
    <source>
        <dbReference type="ARBA" id="ARBA00001966"/>
    </source>
</evidence>
<dbReference type="AlphaFoldDB" id="A0A832EIY8"/>
<dbReference type="InterPro" id="IPR051457">
    <property type="entry name" value="2-oxoacid:Fd_oxidoreductase"/>
</dbReference>
<dbReference type="NCBIfam" id="TIGR02177">
    <property type="entry name" value="PorB_KorB"/>
    <property type="match status" value="1"/>
</dbReference>
<dbReference type="GO" id="GO:0016625">
    <property type="term" value="F:oxidoreductase activity, acting on the aldehyde or oxo group of donors, iron-sulfur protein as acceptor"/>
    <property type="evidence" value="ECO:0007669"/>
    <property type="project" value="UniProtKB-ARBA"/>
</dbReference>
<dbReference type="Gene3D" id="3.40.50.970">
    <property type="match status" value="1"/>
</dbReference>
<keyword evidence="8" id="KW-0411">Iron-sulfur</keyword>
<dbReference type="InterPro" id="IPR032686">
    <property type="entry name" value="PFO_beta_C"/>
</dbReference>
<evidence type="ECO:0000256" key="2">
    <source>
        <dbReference type="ARBA" id="ARBA00001964"/>
    </source>
</evidence>
<keyword evidence="9" id="KW-0786">Thiamine pyrophosphate</keyword>
<feature type="domain" description="Thiamine pyrophosphate enzyme TPP-binding" evidence="10">
    <location>
        <begin position="53"/>
        <end position="195"/>
    </location>
</feature>
<name>A0A832EIY8_9BACT</name>
<dbReference type="GO" id="GO:0051536">
    <property type="term" value="F:iron-sulfur cluster binding"/>
    <property type="evidence" value="ECO:0007669"/>
    <property type="project" value="UniProtKB-KW"/>
</dbReference>
<dbReference type="SUPFAM" id="SSF52518">
    <property type="entry name" value="Thiamin diphosphate-binding fold (THDP-binding)"/>
    <property type="match status" value="1"/>
</dbReference>
<dbReference type="GO" id="GO:0046872">
    <property type="term" value="F:metal ion binding"/>
    <property type="evidence" value="ECO:0007669"/>
    <property type="project" value="UniProtKB-KW"/>
</dbReference>
<dbReference type="InterPro" id="IPR029061">
    <property type="entry name" value="THDP-binding"/>
</dbReference>
<dbReference type="CDD" id="cd03375">
    <property type="entry name" value="TPP_OGFOR"/>
    <property type="match status" value="1"/>
</dbReference>
<comment type="caution">
    <text evidence="12">The sequence shown here is derived from an EMBL/GenBank/DDBJ whole genome shotgun (WGS) entry which is preliminary data.</text>
</comment>
<protein>
    <submittedName>
        <fullName evidence="12">2-oxoacid ferredoxin oxidoreductase</fullName>
    </submittedName>
</protein>
<keyword evidence="7" id="KW-0408">Iron</keyword>
<gene>
    <name evidence="12" type="ORF">ENS06_03845</name>
</gene>
<organism evidence="12">
    <name type="scientific">Desulfacinum infernum</name>
    <dbReference type="NCBI Taxonomy" id="35837"/>
    <lineage>
        <taxon>Bacteria</taxon>
        <taxon>Pseudomonadati</taxon>
        <taxon>Thermodesulfobacteriota</taxon>
        <taxon>Syntrophobacteria</taxon>
        <taxon>Syntrophobacterales</taxon>
        <taxon>Syntrophobacteraceae</taxon>
        <taxon>Desulfacinum</taxon>
    </lineage>
</organism>
<evidence type="ECO:0000256" key="6">
    <source>
        <dbReference type="ARBA" id="ARBA00023002"/>
    </source>
</evidence>
<dbReference type="GO" id="GO:0030976">
    <property type="term" value="F:thiamine pyrophosphate binding"/>
    <property type="evidence" value="ECO:0007669"/>
    <property type="project" value="InterPro"/>
</dbReference>
<reference evidence="12" key="1">
    <citation type="journal article" date="2020" name="mSystems">
        <title>Genome- and Community-Level Interaction Insights into Carbon Utilization and Element Cycling Functions of Hydrothermarchaeota in Hydrothermal Sediment.</title>
        <authorList>
            <person name="Zhou Z."/>
            <person name="Liu Y."/>
            <person name="Xu W."/>
            <person name="Pan J."/>
            <person name="Luo Z.H."/>
            <person name="Li M."/>
        </authorList>
    </citation>
    <scope>NUCLEOTIDE SEQUENCE [LARGE SCALE GENOMIC DNA]</scope>
    <source>
        <strain evidence="12">SpSt-456</strain>
    </source>
</reference>
<dbReference type="InterPro" id="IPR011896">
    <property type="entry name" value="OFOB"/>
</dbReference>
<dbReference type="PANTHER" id="PTHR48084:SF4">
    <property type="entry name" value="2-OXOGLUTARATE OXIDOREDUCTASE SUBUNIT KORB"/>
    <property type="match status" value="1"/>
</dbReference>
<evidence type="ECO:0000256" key="4">
    <source>
        <dbReference type="ARBA" id="ARBA00022723"/>
    </source>
</evidence>
<evidence type="ECO:0000256" key="1">
    <source>
        <dbReference type="ARBA" id="ARBA00001946"/>
    </source>
</evidence>
<evidence type="ECO:0000259" key="11">
    <source>
        <dbReference type="Pfam" id="PF12367"/>
    </source>
</evidence>
<keyword evidence="6" id="KW-0560">Oxidoreductase</keyword>
<comment type="cofactor">
    <cofactor evidence="1">
        <name>Mg(2+)</name>
        <dbReference type="ChEBI" id="CHEBI:18420"/>
    </cofactor>
</comment>
<keyword evidence="4" id="KW-0479">Metal-binding</keyword>
<accession>A0A832EIY8</accession>
<dbReference type="EMBL" id="DSTK01000012">
    <property type="protein sequence ID" value="HFK96443.1"/>
    <property type="molecule type" value="Genomic_DNA"/>
</dbReference>
<dbReference type="InterPro" id="IPR011766">
    <property type="entry name" value="TPP_enzyme_TPP-bd"/>
</dbReference>
<proteinExistence type="predicted"/>
<dbReference type="Pfam" id="PF02775">
    <property type="entry name" value="TPP_enzyme_C"/>
    <property type="match status" value="1"/>
</dbReference>
<dbReference type="PANTHER" id="PTHR48084">
    <property type="entry name" value="2-OXOGLUTARATE OXIDOREDUCTASE SUBUNIT KORB-RELATED"/>
    <property type="match status" value="1"/>
</dbReference>
<sequence>MSSPDLFQNDVAIQWCPGCPNFGILTAVKKALAGLGLKPHDVCLVSGIGQAAKLPHYLRCHFFNGLHGRAIPVATGIHAANPHLTTLVTTGEGDCYGEGGNHLLHAFRRNPHITVIVHNNEIYALTKGQGSPTTPVGEIRSLHLHGVEAAPINMLAVAVAHRCPFVARGFALDPEALSTLIMEGVRWPGLALIEVIQPCITWGRHPLDWYRERARPIPETHDPTDPKAALSLLLEEENRFMVGCFYKNATRTLFGARFRQRFGETPLALEDFPDVQRTMEFLRNFRSTPRT</sequence>
<evidence type="ECO:0000256" key="9">
    <source>
        <dbReference type="ARBA" id="ARBA00023052"/>
    </source>
</evidence>
<keyword evidence="5" id="KW-0460">Magnesium</keyword>
<feature type="domain" description="Pyruvate ferredoxin oxidoreductase beta subunit C-terminal" evidence="11">
    <location>
        <begin position="199"/>
        <end position="259"/>
    </location>
</feature>
<evidence type="ECO:0000256" key="7">
    <source>
        <dbReference type="ARBA" id="ARBA00023004"/>
    </source>
</evidence>